<feature type="region of interest" description="Disordered" evidence="1">
    <location>
        <begin position="47"/>
        <end position="102"/>
    </location>
</feature>
<evidence type="ECO:0000256" key="1">
    <source>
        <dbReference type="SAM" id="MobiDB-lite"/>
    </source>
</evidence>
<feature type="compositionally biased region" description="Basic and acidic residues" evidence="1">
    <location>
        <begin position="817"/>
        <end position="829"/>
    </location>
</feature>
<feature type="compositionally biased region" description="Basic and acidic residues" evidence="1">
    <location>
        <begin position="225"/>
        <end position="244"/>
    </location>
</feature>
<dbReference type="Pfam" id="PF14383">
    <property type="entry name" value="VARLMGL"/>
    <property type="match status" value="1"/>
</dbReference>
<feature type="compositionally biased region" description="Basic and acidic residues" evidence="1">
    <location>
        <begin position="671"/>
        <end position="684"/>
    </location>
</feature>
<gene>
    <name evidence="4" type="ORF">KC19_2G140000</name>
</gene>
<reference evidence="4" key="1">
    <citation type="submission" date="2020-06" db="EMBL/GenBank/DDBJ databases">
        <title>WGS assembly of Ceratodon purpureus strain R40.</title>
        <authorList>
            <person name="Carey S.B."/>
            <person name="Jenkins J."/>
            <person name="Shu S."/>
            <person name="Lovell J.T."/>
            <person name="Sreedasyam A."/>
            <person name="Maumus F."/>
            <person name="Tiley G.P."/>
            <person name="Fernandez-Pozo N."/>
            <person name="Barry K."/>
            <person name="Chen C."/>
            <person name="Wang M."/>
            <person name="Lipzen A."/>
            <person name="Daum C."/>
            <person name="Saski C.A."/>
            <person name="Payton A.C."/>
            <person name="Mcbreen J.C."/>
            <person name="Conrad R.E."/>
            <person name="Kollar L.M."/>
            <person name="Olsson S."/>
            <person name="Huttunen S."/>
            <person name="Landis J.B."/>
            <person name="Wickett N.J."/>
            <person name="Johnson M.G."/>
            <person name="Rensing S.A."/>
            <person name="Grimwood J."/>
            <person name="Schmutz J."/>
            <person name="Mcdaniel S.F."/>
        </authorList>
    </citation>
    <scope>NUCLEOTIDE SEQUENCE</scope>
    <source>
        <strain evidence="4">R40</strain>
    </source>
</reference>
<evidence type="ECO:0000313" key="5">
    <source>
        <dbReference type="Proteomes" id="UP000822688"/>
    </source>
</evidence>
<evidence type="ECO:0000259" key="2">
    <source>
        <dbReference type="Pfam" id="PF14309"/>
    </source>
</evidence>
<feature type="domain" description="DUF4378" evidence="2">
    <location>
        <begin position="1194"/>
        <end position="1326"/>
    </location>
</feature>
<feature type="compositionally biased region" description="Basic and acidic residues" evidence="1">
    <location>
        <begin position="716"/>
        <end position="729"/>
    </location>
</feature>
<protein>
    <recommendedName>
        <fullName evidence="6">DUF4378 domain-containing protein</fullName>
    </recommendedName>
</protein>
<evidence type="ECO:0000313" key="4">
    <source>
        <dbReference type="EMBL" id="KAG0587088.1"/>
    </source>
</evidence>
<accession>A0A8T0IWL7</accession>
<dbReference type="PANTHER" id="PTHR31680:SF4">
    <property type="entry name" value="LONGIFOLIA PROTEIN"/>
    <property type="match status" value="1"/>
</dbReference>
<dbReference type="PANTHER" id="PTHR31680">
    <property type="entry name" value="LONGIFOLIA PROTEIN"/>
    <property type="match status" value="1"/>
</dbReference>
<feature type="compositionally biased region" description="Basic and acidic residues" evidence="1">
    <location>
        <begin position="65"/>
        <end position="82"/>
    </location>
</feature>
<feature type="region of interest" description="Disordered" evidence="1">
    <location>
        <begin position="960"/>
        <end position="986"/>
    </location>
</feature>
<feature type="region of interest" description="Disordered" evidence="1">
    <location>
        <begin position="266"/>
        <end position="319"/>
    </location>
</feature>
<dbReference type="InterPro" id="IPR025486">
    <property type="entry name" value="DUF4378"/>
</dbReference>
<feature type="compositionally biased region" description="Polar residues" evidence="1">
    <location>
        <begin position="914"/>
        <end position="934"/>
    </location>
</feature>
<evidence type="ECO:0008006" key="6">
    <source>
        <dbReference type="Google" id="ProtNLM"/>
    </source>
</evidence>
<dbReference type="GO" id="GO:0051513">
    <property type="term" value="P:regulation of monopolar cell growth"/>
    <property type="evidence" value="ECO:0007669"/>
    <property type="project" value="InterPro"/>
</dbReference>
<dbReference type="InterPro" id="IPR033334">
    <property type="entry name" value="LNG1/2"/>
</dbReference>
<dbReference type="EMBL" id="CM026422">
    <property type="protein sequence ID" value="KAG0587088.1"/>
    <property type="molecule type" value="Genomic_DNA"/>
</dbReference>
<feature type="region of interest" description="Disordered" evidence="1">
    <location>
        <begin position="627"/>
        <end position="934"/>
    </location>
</feature>
<proteinExistence type="predicted"/>
<evidence type="ECO:0000259" key="3">
    <source>
        <dbReference type="Pfam" id="PF14383"/>
    </source>
</evidence>
<feature type="compositionally biased region" description="Polar residues" evidence="1">
    <location>
        <begin position="636"/>
        <end position="654"/>
    </location>
</feature>
<feature type="compositionally biased region" description="Basic and acidic residues" evidence="1">
    <location>
        <begin position="282"/>
        <end position="303"/>
    </location>
</feature>
<feature type="region of interest" description="Disordered" evidence="1">
    <location>
        <begin position="201"/>
        <end position="252"/>
    </location>
</feature>
<name>A0A8T0IWL7_CERPU</name>
<organism evidence="4 5">
    <name type="scientific">Ceratodon purpureus</name>
    <name type="common">Fire moss</name>
    <name type="synonym">Dicranum purpureum</name>
    <dbReference type="NCBI Taxonomy" id="3225"/>
    <lineage>
        <taxon>Eukaryota</taxon>
        <taxon>Viridiplantae</taxon>
        <taxon>Streptophyta</taxon>
        <taxon>Embryophyta</taxon>
        <taxon>Bryophyta</taxon>
        <taxon>Bryophytina</taxon>
        <taxon>Bryopsida</taxon>
        <taxon>Dicranidae</taxon>
        <taxon>Pseudoditrichales</taxon>
        <taxon>Ditrichaceae</taxon>
        <taxon>Ceratodon</taxon>
    </lineage>
</organism>
<feature type="compositionally biased region" description="Basic and acidic residues" evidence="1">
    <location>
        <begin position="769"/>
        <end position="778"/>
    </location>
</feature>
<sequence length="1353" mass="152058">MPAPEALLKSVTGLPAAPDQTLGCMTGLFHIFEGHPAFMGRRYSSTRVGIHSGQSQLRTQVDSQPQRHDRRDNPFSKVDDTQMKAVRSTKQHHRSHSDVSVNPSRTLSDFCTLKDGNGSGRIEPTPTYSEGTVDALALFNNESLRAAALLAGDSRRRSDLDHREFRNLQKVVVPKARVVDNDLSASDVRDVILASFQRDMECSESTKANSDQSLNSSRNQSSLKNRRDGCQKDRKRSASRESVDLPRPSSVYARSCEPTELVNWKEGLRSSASPPRKLSHHNSPERRVEPKKDRGRSLSKDHYPFASMSPKRFPASLSPNLQDRRHGEILNQDYNFKESPGASDFRESLKPFLTVQGRQSNASAQERFASRSIDSSGFSERNLVGVSHRVADSESSEHSVVPNVIARLMGLEKIPSHNQQGVPSSRVPDTRSRGDKFFRGLVQFDPQITKPTSPPPPPPCHSKNYNLAHHVEQPSAYYRNEYELEGAYQDNYPAQYKLEQELWSSEEDRDYEHFNSMPFLPFEDDYQEGAHQASGKVAESRELLDPTTQAEDINIVAPEKKKKMIRKILEAMHPKVFLKISRRKQTEQEKSPVSKLITNDVQPVQELFEKQQQTTLVKVVTNLKSSGGTESEELSRYSTSDTSSVKKVQEQQTYSSNSSKSSVKPCILQPDEDKSVEMKCKTRPQDSSAGTFQVRHVDTASSTSTNKETVPIKAQINKEDRNLAKDQRQAKKPVKPRVAADNTPRSARAKSTLESDYESDPSSCTQNDKSNDVRESRKVRASTRKRNPSSKSPTPDIQRRNGRCVSPEARSTSRSSPSREHCKTGEVGRKPAIVKAKKDSRMTPSSPKAQLAKEEILKKRVTEIPDDSRLRKSSSENRPTLNNAEKPAAKETFSIRSAGARSRSPAAPRKLDVNRSSSTDAVTLDTSKSLDSALQPALTQPQISDSEPVLEHLEMVQPEPGISKDSHVDIPHTSPEVQKTERDSLGDHCGDSLEPKNLDVCIAVLEEAEPLHQMSILLQAQEATIEISEELTTPRGIPLKCENLDGKLDEEVLDRPSPISVLDTMTFVEELTPSPSTPRHSFSVLQDSETTYNDEGYENCDKDLEAYHETPSALVGDNLEFDGTFSHCAEELRAEGEKTDTKIRLDKFQSYFKDAKVGEEKAFVENFLLAPEVATSCRLQDSSCVINSSASKKFNLDTENINEKLLESLQSIGILQENNHILLLDCLEEIMERILESETNLMLWAGLPPETICERTKGKRLEQELWMELRDTKCIASSEDICETVHRLLQRDLIKSQGRQWSTFRKDREQIGTDMEKMIFEDLIEEAVRELCAFQWDKLSLPAEATRRQLFTY</sequence>
<dbReference type="InterPro" id="IPR032795">
    <property type="entry name" value="DUF3741-assoc"/>
</dbReference>
<feature type="compositionally biased region" description="Basic and acidic residues" evidence="1">
    <location>
        <begin position="851"/>
        <end position="875"/>
    </location>
</feature>
<feature type="compositionally biased region" description="Basic residues" evidence="1">
    <location>
        <begin position="779"/>
        <end position="788"/>
    </location>
</feature>
<comment type="caution">
    <text evidence="4">The sequence shown here is derived from an EMBL/GenBank/DDBJ whole genome shotgun (WGS) entry which is preliminary data.</text>
</comment>
<dbReference type="Proteomes" id="UP000822688">
    <property type="component" value="Chromosome 2"/>
</dbReference>
<feature type="domain" description="DUF3741" evidence="3">
    <location>
        <begin position="402"/>
        <end position="418"/>
    </location>
</feature>
<keyword evidence="5" id="KW-1185">Reference proteome</keyword>
<feature type="compositionally biased region" description="Polar residues" evidence="1">
    <location>
        <begin position="47"/>
        <end position="64"/>
    </location>
</feature>
<feature type="compositionally biased region" description="Low complexity" evidence="1">
    <location>
        <begin position="894"/>
        <end position="908"/>
    </location>
</feature>
<dbReference type="Pfam" id="PF14309">
    <property type="entry name" value="DUF4378"/>
    <property type="match status" value="1"/>
</dbReference>
<feature type="compositionally biased region" description="Polar residues" evidence="1">
    <location>
        <begin position="699"/>
        <end position="708"/>
    </location>
</feature>
<feature type="compositionally biased region" description="Low complexity" evidence="1">
    <location>
        <begin position="209"/>
        <end position="223"/>
    </location>
</feature>